<dbReference type="Gene3D" id="3.40.50.1580">
    <property type="entry name" value="Nucleoside phosphorylase domain"/>
    <property type="match status" value="1"/>
</dbReference>
<evidence type="ECO:0000313" key="2">
    <source>
        <dbReference type="EMBL" id="MDC3988432.1"/>
    </source>
</evidence>
<accession>A0A9X4AZS1</accession>
<name>A0A9X4AZS1_9BACT</name>
<dbReference type="InterPro" id="IPR027417">
    <property type="entry name" value="P-loop_NTPase"/>
</dbReference>
<dbReference type="InterPro" id="IPR000845">
    <property type="entry name" value="Nucleoside_phosphorylase_d"/>
</dbReference>
<organism evidence="2 3">
    <name type="scientific">Polyangium jinanense</name>
    <dbReference type="NCBI Taxonomy" id="2829994"/>
    <lineage>
        <taxon>Bacteria</taxon>
        <taxon>Pseudomonadati</taxon>
        <taxon>Myxococcota</taxon>
        <taxon>Polyangia</taxon>
        <taxon>Polyangiales</taxon>
        <taxon>Polyangiaceae</taxon>
        <taxon>Polyangium</taxon>
    </lineage>
</organism>
<proteinExistence type="predicted"/>
<dbReference type="Proteomes" id="UP001151081">
    <property type="component" value="Unassembled WGS sequence"/>
</dbReference>
<reference evidence="2 3" key="1">
    <citation type="submission" date="2021-04" db="EMBL/GenBank/DDBJ databases">
        <title>Genome analysis of Polyangium sp.</title>
        <authorList>
            <person name="Li Y."/>
            <person name="Wang J."/>
        </authorList>
    </citation>
    <scope>NUCLEOTIDE SEQUENCE [LARGE SCALE GENOMIC DNA]</scope>
    <source>
        <strain evidence="2 3">SDU14</strain>
    </source>
</reference>
<evidence type="ECO:0000259" key="1">
    <source>
        <dbReference type="Pfam" id="PF01048"/>
    </source>
</evidence>
<dbReference type="GO" id="GO:0008930">
    <property type="term" value="F:methylthioadenosine nucleosidase activity"/>
    <property type="evidence" value="ECO:0007669"/>
    <property type="project" value="TreeGrafter"/>
</dbReference>
<gene>
    <name evidence="2" type="ORF">KEG57_48650</name>
</gene>
<keyword evidence="3" id="KW-1185">Reference proteome</keyword>
<feature type="domain" description="Nucleoside phosphorylase" evidence="1">
    <location>
        <begin position="16"/>
        <end position="284"/>
    </location>
</feature>
<dbReference type="EMBL" id="JAGTJJ010000072">
    <property type="protein sequence ID" value="MDC3988432.1"/>
    <property type="molecule type" value="Genomic_DNA"/>
</dbReference>
<dbReference type="SUPFAM" id="SSF52540">
    <property type="entry name" value="P-loop containing nucleoside triphosphate hydrolases"/>
    <property type="match status" value="1"/>
</dbReference>
<dbReference type="GO" id="GO:0008782">
    <property type="term" value="F:adenosylhomocysteine nucleosidase activity"/>
    <property type="evidence" value="ECO:0007669"/>
    <property type="project" value="TreeGrafter"/>
</dbReference>
<dbReference type="GO" id="GO:0019284">
    <property type="term" value="P:L-methionine salvage from S-adenosylmethionine"/>
    <property type="evidence" value="ECO:0007669"/>
    <property type="project" value="TreeGrafter"/>
</dbReference>
<sequence>MGTHSTSIESAAPEVTFGIVTALETEYAAMKSMLDSPTEYVTQRGRHYWCGATRAKGGGSHTIMLALADQGTASAAHHATVLVEDFPGVDAVIMVGIAGGIPHISRPDRHVRLGDIVVSGEQGIIAYDFVKEHATRLEPRHPPRPPHPGLYKASRRLAAAVLEGRFPWLDHLTRAAHLPNSARPPLDTDRLAATDDPKVWIEHPLDPERDRLPGTPRVFIGTIACANRVLKNPVHRDQLRDDFDVRAVEMEGFGIADATWNQRIGYFVVRGICDYCDSRKNNEWQGYAAVIAAAYTRALLEEMPPFRSGSAVVRQARIEEAASPSLHKLAQALLLAGTPPSLLPLFADASSESRRALLELGHARRTVTTPDANPKLSSAIPELLVSDHIHHLIVASPGSGKTHVLWNSAQELLASGRQVPLFLAAGAAATWDDLLKDIYAAAPGIDIQAVFRAPRVCVLLDGWSEFASGQQPSERARALRALSNTRIIANGRRGQESDARFRVWNLDPLPASMVTRAIKIALPKVPPPPAALTELLRLPLALSLYILLGGSAVTRGELLTRFHDHLSRGFPESFRDVLAGAVASVSMSPPDRSRARLEHELQARAARSSLSEPKALLARLGTLESRGGVIVPVHDLYWSWLSGLGLLAEGQVHACLPNLSSRESIELALESGARPSEAMVSVALETDAVLGAQLSSTMDPHGRQKTSYENTLRAMLSNELLPVRCRGAIAALRSRSGTLLKMALSVLTEVRDAKLYVHALDTALNPEILYPYRGVLGEWIGSTGTDQLIDAIAERGDARWGAWLEQLANAGKLSISSAVCTALACEARIPAWTLPHLPTLITTNSYKLRPAASRGTNVELARWIATHYSEYAAGDSSTGFNLNDVLVGCDDATAFAHLLDQFPTMPPKARKLLCYAVVRRGDPWLSRFQQKAFEARLDSQHHYTLNKVASPEIDDSTARRWIVDGPTELGWRVLIARYGSSIIPEMLTHLPASFEKLHVIPALSAMRYLNNAPESLTDEIWQRVGGEMTPRAMQDVLVALSKARLTGIASIADILSRDPFFLPTYHLNLFLRLLGKWEADNHHSFRVQVDSRDYSLTEWLLLRRLARDRDDHFFIEAIQNARDLVIDIALTHYSNNEATSVKLLNIDGLAEGYHEGLFEYLVATPSRASLIPMVFSRAFDSFPEHVLLRLLDTPGVDLSTFLRALSTSSSPVHERFHGTVIARALNLTTNLFMYRDIAQIVRVHPREAVIRLLMNTITETTANSMWLVREIETARGELLINERGDWL</sequence>
<dbReference type="PANTHER" id="PTHR46832:SF1">
    <property type="entry name" value="5'-METHYLTHIOADENOSINE_S-ADENOSYLHOMOCYSTEINE NUCLEOSIDASE"/>
    <property type="match status" value="1"/>
</dbReference>
<dbReference type="GO" id="GO:0009116">
    <property type="term" value="P:nucleoside metabolic process"/>
    <property type="evidence" value="ECO:0007669"/>
    <property type="project" value="InterPro"/>
</dbReference>
<dbReference type="GO" id="GO:0005829">
    <property type="term" value="C:cytosol"/>
    <property type="evidence" value="ECO:0007669"/>
    <property type="project" value="TreeGrafter"/>
</dbReference>
<dbReference type="Pfam" id="PF01048">
    <property type="entry name" value="PNP_UDP_1"/>
    <property type="match status" value="1"/>
</dbReference>
<dbReference type="SUPFAM" id="SSF53167">
    <property type="entry name" value="Purine and uridine phosphorylases"/>
    <property type="match status" value="1"/>
</dbReference>
<evidence type="ECO:0000313" key="3">
    <source>
        <dbReference type="Proteomes" id="UP001151081"/>
    </source>
</evidence>
<dbReference type="PANTHER" id="PTHR46832">
    <property type="entry name" value="5'-METHYLTHIOADENOSINE/S-ADENOSYLHOMOCYSTEINE NUCLEOSIDASE"/>
    <property type="match status" value="1"/>
</dbReference>
<dbReference type="InterPro" id="IPR035994">
    <property type="entry name" value="Nucleoside_phosphorylase_sf"/>
</dbReference>
<protein>
    <submittedName>
        <fullName evidence="2">5'-methylthioadenosine/S-adenosylhomocysteine nucleosidase</fullName>
    </submittedName>
</protein>
<dbReference type="CDD" id="cd09008">
    <property type="entry name" value="MTAN"/>
    <property type="match status" value="1"/>
</dbReference>
<comment type="caution">
    <text evidence="2">The sequence shown here is derived from an EMBL/GenBank/DDBJ whole genome shotgun (WGS) entry which is preliminary data.</text>
</comment>